<sequence>MWTLSELRREAEEKVRSKSHTQGSKLCERCVVDITNRCISVVQSVPGVRLQAPTGNDVAKEHHMIPSQVTLLGIELETRCLDTRKHLPQDNRRGPGAAALLYYPINQQGFHLAVNHLPLLRGSAISTLSLSSAFNCVTTLSAEKCAETLETAMPAPQLDAGVPPQERDKLSGKEAPPPGKAWGTPPTISAATASHATAPSVDENPQP</sequence>
<evidence type="ECO:0000313" key="2">
    <source>
        <dbReference type="EMBL" id="CAL1604617.1"/>
    </source>
</evidence>
<dbReference type="Proteomes" id="UP001497482">
    <property type="component" value="Chromosome 4"/>
</dbReference>
<gene>
    <name evidence="2" type="ORF">KC01_LOCUS32097</name>
</gene>
<evidence type="ECO:0000313" key="3">
    <source>
        <dbReference type="Proteomes" id="UP001497482"/>
    </source>
</evidence>
<feature type="region of interest" description="Disordered" evidence="1">
    <location>
        <begin position="155"/>
        <end position="207"/>
    </location>
</feature>
<dbReference type="AlphaFoldDB" id="A0AAV2LVC4"/>
<name>A0AAV2LVC4_KNICA</name>
<protein>
    <submittedName>
        <fullName evidence="2">Uncharacterized protein</fullName>
    </submittedName>
</protein>
<reference evidence="2 3" key="1">
    <citation type="submission" date="2024-04" db="EMBL/GenBank/DDBJ databases">
        <authorList>
            <person name="Waldvogel A.-M."/>
            <person name="Schoenle A."/>
        </authorList>
    </citation>
    <scope>NUCLEOTIDE SEQUENCE [LARGE SCALE GENOMIC DNA]</scope>
</reference>
<keyword evidence="3" id="KW-1185">Reference proteome</keyword>
<proteinExistence type="predicted"/>
<evidence type="ECO:0000256" key="1">
    <source>
        <dbReference type="SAM" id="MobiDB-lite"/>
    </source>
</evidence>
<feature type="compositionally biased region" description="Low complexity" evidence="1">
    <location>
        <begin position="184"/>
        <end position="200"/>
    </location>
</feature>
<accession>A0AAV2LVC4</accession>
<organism evidence="2 3">
    <name type="scientific">Knipowitschia caucasica</name>
    <name type="common">Caucasian dwarf goby</name>
    <name type="synonym">Pomatoschistus caucasicus</name>
    <dbReference type="NCBI Taxonomy" id="637954"/>
    <lineage>
        <taxon>Eukaryota</taxon>
        <taxon>Metazoa</taxon>
        <taxon>Chordata</taxon>
        <taxon>Craniata</taxon>
        <taxon>Vertebrata</taxon>
        <taxon>Euteleostomi</taxon>
        <taxon>Actinopterygii</taxon>
        <taxon>Neopterygii</taxon>
        <taxon>Teleostei</taxon>
        <taxon>Neoteleostei</taxon>
        <taxon>Acanthomorphata</taxon>
        <taxon>Gobiaria</taxon>
        <taxon>Gobiiformes</taxon>
        <taxon>Gobioidei</taxon>
        <taxon>Gobiidae</taxon>
        <taxon>Gobiinae</taxon>
        <taxon>Knipowitschia</taxon>
    </lineage>
</organism>
<dbReference type="EMBL" id="OZ035826">
    <property type="protein sequence ID" value="CAL1604617.1"/>
    <property type="molecule type" value="Genomic_DNA"/>
</dbReference>